<proteinExistence type="inferred from homology"/>
<evidence type="ECO:0000256" key="3">
    <source>
        <dbReference type="ARBA" id="ARBA00022827"/>
    </source>
</evidence>
<feature type="active site" description="Proton acceptor" evidence="4">
    <location>
        <position position="441"/>
    </location>
</feature>
<comment type="cofactor">
    <cofactor evidence="5">
        <name>FAD</name>
        <dbReference type="ChEBI" id="CHEBI:57692"/>
    </cofactor>
    <text evidence="5">Binds 1 FAD per subunit.</text>
</comment>
<dbReference type="PANTHER" id="PTHR43014">
    <property type="entry name" value="MERCURIC REDUCTASE"/>
    <property type="match status" value="1"/>
</dbReference>
<keyword evidence="10" id="KW-1185">Reference proteome</keyword>
<dbReference type="PRINTS" id="PR00411">
    <property type="entry name" value="PNDRDTASEI"/>
</dbReference>
<dbReference type="Gene3D" id="3.30.390.30">
    <property type="match status" value="1"/>
</dbReference>
<dbReference type="Gene3D" id="3.50.50.60">
    <property type="entry name" value="FAD/NAD(P)-binding domain"/>
    <property type="match status" value="2"/>
</dbReference>
<feature type="domain" description="FAD/NAD(P)-binding" evidence="8">
    <location>
        <begin position="6"/>
        <end position="321"/>
    </location>
</feature>
<dbReference type="SUPFAM" id="SSF55424">
    <property type="entry name" value="FAD/NAD-linked reductases, dimerisation (C-terminal) domain"/>
    <property type="match status" value="1"/>
</dbReference>
<evidence type="ECO:0000259" key="7">
    <source>
        <dbReference type="Pfam" id="PF02852"/>
    </source>
</evidence>
<evidence type="ECO:0000313" key="9">
    <source>
        <dbReference type="EMBL" id="GAD57708.1"/>
    </source>
</evidence>
<dbReference type="RefSeq" id="WP_021695805.1">
    <property type="nucleotide sequence ID" value="NZ_BATB01000143.1"/>
</dbReference>
<evidence type="ECO:0000256" key="6">
    <source>
        <dbReference type="PIRSR" id="PIRSR000350-4"/>
    </source>
</evidence>
<dbReference type="Pfam" id="PF07992">
    <property type="entry name" value="Pyr_redox_2"/>
    <property type="match status" value="1"/>
</dbReference>
<feature type="binding site" evidence="5">
    <location>
        <position position="304"/>
    </location>
    <ligand>
        <name>FAD</name>
        <dbReference type="ChEBI" id="CHEBI:57692"/>
    </ligand>
</feature>
<dbReference type="InterPro" id="IPR036188">
    <property type="entry name" value="FAD/NAD-bd_sf"/>
</dbReference>
<feature type="binding site" evidence="5">
    <location>
        <position position="51"/>
    </location>
    <ligand>
        <name>FAD</name>
        <dbReference type="ChEBI" id="CHEBI:57692"/>
    </ligand>
</feature>
<reference evidence="9" key="1">
    <citation type="journal article" date="2013" name="Genome Announc.">
        <title>Draft Genome Sequence of Loktanella cinnabarina LL-001T, Isolated from Deep-Sea Floor Sediment.</title>
        <authorList>
            <person name="Nishi S."/>
            <person name="Tsubouchi T."/>
            <person name="Takaki Y."/>
            <person name="Koyanagi R."/>
            <person name="Satoh N."/>
            <person name="Maruyama T."/>
            <person name="Hatada Y."/>
        </authorList>
    </citation>
    <scope>NUCLEOTIDE SEQUENCE [LARGE SCALE GENOMIC DNA]</scope>
    <source>
        <strain evidence="9">LL-001</strain>
    </source>
</reference>
<gene>
    <name evidence="9" type="ORF">MBELCI_3760</name>
</gene>
<evidence type="ECO:0000313" key="10">
    <source>
        <dbReference type="Proteomes" id="UP000016566"/>
    </source>
</evidence>
<evidence type="ECO:0000256" key="5">
    <source>
        <dbReference type="PIRSR" id="PIRSR000350-3"/>
    </source>
</evidence>
<evidence type="ECO:0000256" key="2">
    <source>
        <dbReference type="ARBA" id="ARBA00022630"/>
    </source>
</evidence>
<dbReference type="InterPro" id="IPR023753">
    <property type="entry name" value="FAD/NAD-binding_dom"/>
</dbReference>
<feature type="binding site" evidence="5">
    <location>
        <begin position="173"/>
        <end position="180"/>
    </location>
    <ligand>
        <name>NAD(+)</name>
        <dbReference type="ChEBI" id="CHEBI:57540"/>
    </ligand>
</feature>
<organism evidence="9 10">
    <name type="scientific">Limimaricola cinnabarinus LL-001</name>
    <dbReference type="NCBI Taxonomy" id="1337093"/>
    <lineage>
        <taxon>Bacteria</taxon>
        <taxon>Pseudomonadati</taxon>
        <taxon>Pseudomonadota</taxon>
        <taxon>Alphaproteobacteria</taxon>
        <taxon>Rhodobacterales</taxon>
        <taxon>Paracoccaceae</taxon>
        <taxon>Limimaricola</taxon>
    </lineage>
</organism>
<dbReference type="PANTHER" id="PTHR43014:SF5">
    <property type="entry name" value="GLUTATHIONE REDUCTASE (NADPH)"/>
    <property type="match status" value="1"/>
</dbReference>
<feature type="binding site" evidence="5">
    <location>
        <position position="263"/>
    </location>
    <ligand>
        <name>NAD(+)</name>
        <dbReference type="ChEBI" id="CHEBI:57540"/>
    </ligand>
</feature>
<dbReference type="AlphaFoldDB" id="U3ASK4"/>
<comment type="caution">
    <text evidence="9">The sequence shown here is derived from an EMBL/GenBank/DDBJ whole genome shotgun (WGS) entry which is preliminary data.</text>
</comment>
<dbReference type="SUPFAM" id="SSF51905">
    <property type="entry name" value="FAD/NAD(P)-binding domain"/>
    <property type="match status" value="1"/>
</dbReference>
<dbReference type="eggNOG" id="COG1249">
    <property type="taxonomic scope" value="Bacteria"/>
</dbReference>
<keyword evidence="5" id="KW-0547">Nucleotide-binding</keyword>
<feature type="domain" description="Pyridine nucleotide-disulphide oxidoreductase dimerisation" evidence="7">
    <location>
        <begin position="341"/>
        <end position="438"/>
    </location>
</feature>
<dbReference type="Proteomes" id="UP000016566">
    <property type="component" value="Unassembled WGS sequence"/>
</dbReference>
<keyword evidence="3 5" id="KW-0274">FAD</keyword>
<name>U3ASK4_9RHOB</name>
<comment type="similarity">
    <text evidence="1">Belongs to the class-I pyridine nucleotide-disulfide oxidoreductase family.</text>
</comment>
<dbReference type="GO" id="GO:0016491">
    <property type="term" value="F:oxidoreductase activity"/>
    <property type="evidence" value="ECO:0007669"/>
    <property type="project" value="InterPro"/>
</dbReference>
<keyword evidence="2" id="KW-0285">Flavoprotein</keyword>
<dbReference type="InterPro" id="IPR016156">
    <property type="entry name" value="FAD/NAD-linked_Rdtase_dimer_sf"/>
</dbReference>
<keyword evidence="5" id="KW-0520">NAD</keyword>
<dbReference type="InterPro" id="IPR004099">
    <property type="entry name" value="Pyr_nucl-diS_OxRdtase_dimer"/>
</dbReference>
<dbReference type="STRING" id="1337093.MBELCI_3760"/>
<evidence type="ECO:0000256" key="4">
    <source>
        <dbReference type="PIRSR" id="PIRSR000350-2"/>
    </source>
</evidence>
<dbReference type="EMBL" id="BATB01000143">
    <property type="protein sequence ID" value="GAD57708.1"/>
    <property type="molecule type" value="Genomic_DNA"/>
</dbReference>
<dbReference type="InterPro" id="IPR001100">
    <property type="entry name" value="Pyr_nuc-diS_OxRdtase"/>
</dbReference>
<dbReference type="Pfam" id="PF02852">
    <property type="entry name" value="Pyr_redox_dim"/>
    <property type="match status" value="1"/>
</dbReference>
<evidence type="ECO:0000259" key="8">
    <source>
        <dbReference type="Pfam" id="PF07992"/>
    </source>
</evidence>
<protein>
    <submittedName>
        <fullName evidence="9">Glutathione reductase</fullName>
    </submittedName>
</protein>
<dbReference type="GO" id="GO:0000166">
    <property type="term" value="F:nucleotide binding"/>
    <property type="evidence" value="ECO:0007669"/>
    <property type="project" value="UniProtKB-KW"/>
</dbReference>
<feature type="disulfide bond" description="Redox-active" evidence="6">
    <location>
        <begin position="42"/>
        <end position="47"/>
    </location>
</feature>
<evidence type="ECO:0000256" key="1">
    <source>
        <dbReference type="ARBA" id="ARBA00007532"/>
    </source>
</evidence>
<accession>U3ASK4</accession>
<sequence length="525" mass="55989">MADTLDLIVIGAGMAGINAAKKCARAGWSVAIVDELPYGGTCALRGCDPKKMLRAGAEAVEAARLMSGKGVTGEARIDWPALMKHKESFTDPVPESMEDGLKEAGVRPLYGQARFTAKDRIEIEGHGEIAFHHALIATGAKPRPLDFPGAEQVIDSTDFLNLEELPRRIVFVGGGYISFEFAHIAARAGAEVTILDRGARQLKMFDPDLVDMLLERSRAAGIEIVAEAMPERIEAVADAHRVVYTRDGERHAIEADLIVHGAGRVPAIDHLNLTAAGIETEHGGVKVTPWLQSTSNLRIFAAGDAAASPGKPLTPVAVFEGKIAASNMLKGERTEPDYTGVPSVVFTIPELARVGLMEEEARERGEAVVSFTDTSGWFSQKRRGESHAAAKVITGSDGKILGAHLFGPDYAELINFFSLAIKLGLTEQQLKAMPAAIPLPHPMSARCSEEARPVRSYSLHVALRVGMGGSRQARLCCTCENLTGNAVSLGLIRTFAASLSNGGSGPKDGIRIGTRAHHQGEELCA</sequence>
<dbReference type="PRINTS" id="PR00368">
    <property type="entry name" value="FADPNR"/>
</dbReference>
<dbReference type="PIRSF" id="PIRSF000350">
    <property type="entry name" value="Mercury_reductase_MerA"/>
    <property type="match status" value="1"/>
</dbReference>